<dbReference type="GO" id="GO:0004521">
    <property type="term" value="F:RNA endonuclease activity"/>
    <property type="evidence" value="ECO:0007669"/>
    <property type="project" value="TreeGrafter"/>
</dbReference>
<evidence type="ECO:0000256" key="4">
    <source>
        <dbReference type="ARBA" id="ARBA00022833"/>
    </source>
</evidence>
<dbReference type="GO" id="GO:0016787">
    <property type="term" value="F:hydrolase activity"/>
    <property type="evidence" value="ECO:0007669"/>
    <property type="project" value="UniProtKB-KW"/>
</dbReference>
<dbReference type="GO" id="GO:0031123">
    <property type="term" value="P:RNA 3'-end processing"/>
    <property type="evidence" value="ECO:0007669"/>
    <property type="project" value="UniProtKB-ARBA"/>
</dbReference>
<evidence type="ECO:0000256" key="5">
    <source>
        <dbReference type="ARBA" id="ARBA00069358"/>
    </source>
</evidence>
<dbReference type="RefSeq" id="XP_034106979.1">
    <property type="nucleotide sequence ID" value="XM_034251088.2"/>
</dbReference>
<dbReference type="InterPro" id="IPR001279">
    <property type="entry name" value="Metallo-B-lactamas"/>
</dbReference>
<evidence type="ECO:0000313" key="7">
    <source>
        <dbReference type="Proteomes" id="UP000515160"/>
    </source>
</evidence>
<dbReference type="PANTHER" id="PTHR23131">
    <property type="entry name" value="ENDORIBONUCLEASE LACTB2"/>
    <property type="match status" value="1"/>
</dbReference>
<dbReference type="OrthoDB" id="17458at2759"/>
<evidence type="ECO:0000256" key="1">
    <source>
        <dbReference type="ARBA" id="ARBA00006759"/>
    </source>
</evidence>
<reference evidence="8" key="1">
    <citation type="submission" date="2025-08" db="UniProtKB">
        <authorList>
            <consortium name="RefSeq"/>
        </authorList>
    </citation>
    <scope>IDENTIFICATION</scope>
    <source>
        <strain evidence="8">15112-1751.03</strain>
        <tissue evidence="8">Whole Adult</tissue>
    </source>
</reference>
<accession>A0A6P8WZV6</accession>
<dbReference type="AlphaFoldDB" id="A0A6P8WZV6"/>
<dbReference type="CDD" id="cd07722">
    <property type="entry name" value="LACTB2-like_MBL-fold"/>
    <property type="match status" value="1"/>
</dbReference>
<dbReference type="Pfam" id="PF00753">
    <property type="entry name" value="Lactamase_B"/>
    <property type="match status" value="1"/>
</dbReference>
<evidence type="ECO:0000313" key="8">
    <source>
        <dbReference type="RefSeq" id="XP_034106979.1"/>
    </source>
</evidence>
<dbReference type="SMART" id="SM00849">
    <property type="entry name" value="Lactamase_B"/>
    <property type="match status" value="1"/>
</dbReference>
<dbReference type="InterPro" id="IPR036866">
    <property type="entry name" value="RibonucZ/Hydroxyglut_hydro"/>
</dbReference>
<dbReference type="InterPro" id="IPR036388">
    <property type="entry name" value="WH-like_DNA-bd_sf"/>
</dbReference>
<dbReference type="Proteomes" id="UP000515160">
    <property type="component" value="Chromosome X"/>
</dbReference>
<organism evidence="7 8">
    <name type="scientific">Drosophila albomicans</name>
    <name type="common">Fruit fly</name>
    <dbReference type="NCBI Taxonomy" id="7291"/>
    <lineage>
        <taxon>Eukaryota</taxon>
        <taxon>Metazoa</taxon>
        <taxon>Ecdysozoa</taxon>
        <taxon>Arthropoda</taxon>
        <taxon>Hexapoda</taxon>
        <taxon>Insecta</taxon>
        <taxon>Pterygota</taxon>
        <taxon>Neoptera</taxon>
        <taxon>Endopterygota</taxon>
        <taxon>Diptera</taxon>
        <taxon>Brachycera</taxon>
        <taxon>Muscomorpha</taxon>
        <taxon>Ephydroidea</taxon>
        <taxon>Drosophilidae</taxon>
        <taxon>Drosophila</taxon>
    </lineage>
</organism>
<sequence>MALIPPVTRLTSSIIRILGCNPSPMTLQGTNTYLLGNGKKRILIDTGDENVPEYIEQLNGVLQQEKATIGTIILTHWHHDHVGGVKDIVGSTLADKVRLNADCQVFKFKRSDQTPDLCPEIPSHIQVQPLADSQEFAVDGAKVRIVHTPGHTTDHVVLTTDDGTLFSGDCILGEGTAVFEDLFDYMRSLDKILKIEPKRIFPGHGNVIEEPLGKIEYYIQHRNQREQQILQFFVERPCAPWQAMDVVKVVYKETPEHLWPAAAYNVDHHLSKLHKEGKLQLNSSDDDAKSYSYQANSAL</sequence>
<comment type="similarity">
    <text evidence="1">Belongs to the metallo-beta-lactamase superfamily. Glyoxalase II family.</text>
</comment>
<keyword evidence="4" id="KW-0862">Zinc</keyword>
<dbReference type="GO" id="GO:0005759">
    <property type="term" value="C:mitochondrial matrix"/>
    <property type="evidence" value="ECO:0007669"/>
    <property type="project" value="TreeGrafter"/>
</dbReference>
<evidence type="ECO:0000256" key="2">
    <source>
        <dbReference type="ARBA" id="ARBA00022723"/>
    </source>
</evidence>
<protein>
    <recommendedName>
        <fullName evidence="5">Beta-lactamase-like protein 2 homolog</fullName>
    </recommendedName>
</protein>
<feature type="domain" description="Metallo-beta-lactamase" evidence="6">
    <location>
        <begin position="29"/>
        <end position="204"/>
    </location>
</feature>
<gene>
    <name evidence="8" type="primary">LOC117569784</name>
</gene>
<keyword evidence="7" id="KW-1185">Reference proteome</keyword>
<dbReference type="Pfam" id="PF17778">
    <property type="entry name" value="WHD_BLACT"/>
    <property type="match status" value="1"/>
</dbReference>
<dbReference type="PANTHER" id="PTHR23131:SF0">
    <property type="entry name" value="ENDORIBONUCLEASE LACTB2"/>
    <property type="match status" value="1"/>
</dbReference>
<dbReference type="InterPro" id="IPR041516">
    <property type="entry name" value="LACTB2_WH"/>
</dbReference>
<proteinExistence type="inferred from homology"/>
<dbReference type="GO" id="GO:0046872">
    <property type="term" value="F:metal ion binding"/>
    <property type="evidence" value="ECO:0007669"/>
    <property type="project" value="UniProtKB-KW"/>
</dbReference>
<evidence type="ECO:0000259" key="6">
    <source>
        <dbReference type="SMART" id="SM00849"/>
    </source>
</evidence>
<dbReference type="InterPro" id="IPR047921">
    <property type="entry name" value="LACTB2-like_MBL-fold"/>
</dbReference>
<dbReference type="SUPFAM" id="SSF56281">
    <property type="entry name" value="Metallo-hydrolase/oxidoreductase"/>
    <property type="match status" value="1"/>
</dbReference>
<dbReference type="GO" id="GO:0003727">
    <property type="term" value="F:single-stranded RNA binding"/>
    <property type="evidence" value="ECO:0007669"/>
    <property type="project" value="TreeGrafter"/>
</dbReference>
<dbReference type="Gene3D" id="3.60.15.10">
    <property type="entry name" value="Ribonuclease Z/Hydroxyacylglutathione hydrolase-like"/>
    <property type="match status" value="1"/>
</dbReference>
<name>A0A6P8WZV6_DROAB</name>
<dbReference type="InterPro" id="IPR050662">
    <property type="entry name" value="Sec-metab_biosynth-thioest"/>
</dbReference>
<dbReference type="GeneID" id="117569784"/>
<keyword evidence="2" id="KW-0479">Metal-binding</keyword>
<evidence type="ECO:0000256" key="3">
    <source>
        <dbReference type="ARBA" id="ARBA00022801"/>
    </source>
</evidence>
<keyword evidence="3" id="KW-0378">Hydrolase</keyword>
<dbReference type="FunFam" id="3.60.15.10:FF:000017">
    <property type="entry name" value="Lactamase beta 2"/>
    <property type="match status" value="1"/>
</dbReference>
<dbReference type="FunFam" id="1.10.10.10:FF:000328">
    <property type="entry name" value="Lactamase beta 2"/>
    <property type="match status" value="1"/>
</dbReference>
<dbReference type="Gene3D" id="1.10.10.10">
    <property type="entry name" value="Winged helix-like DNA-binding domain superfamily/Winged helix DNA-binding domain"/>
    <property type="match status" value="1"/>
</dbReference>